<comment type="pathway">
    <text evidence="2">Bacterial outer membrane biogenesis; lipopolysaccharide biosynthesis.</text>
</comment>
<evidence type="ECO:0000313" key="12">
    <source>
        <dbReference type="Proteomes" id="UP000319023"/>
    </source>
</evidence>
<comment type="subcellular location">
    <subcellularLocation>
        <location evidence="1 9">Cytoplasm</location>
    </subcellularLocation>
</comment>
<evidence type="ECO:0000256" key="3">
    <source>
        <dbReference type="ARBA" id="ARBA00004845"/>
    </source>
</evidence>
<dbReference type="Gene3D" id="3.20.20.70">
    <property type="entry name" value="Aldolase class I"/>
    <property type="match status" value="1"/>
</dbReference>
<dbReference type="AlphaFoldDB" id="A0A520LSA9"/>
<dbReference type="UniPathway" id="UPA00357">
    <property type="reaction ID" value="UER00474"/>
</dbReference>
<dbReference type="NCBIfam" id="NF003543">
    <property type="entry name" value="PRK05198.1"/>
    <property type="match status" value="1"/>
</dbReference>
<comment type="caution">
    <text evidence="11">The sequence shown here is derived from an EMBL/GenBank/DDBJ whole genome shotgun (WGS) entry which is preliminary data.</text>
</comment>
<comment type="pathway">
    <text evidence="3 9">Carbohydrate biosynthesis; 3-deoxy-D-manno-octulosonate biosynthesis; 3-deoxy-D-manno-octulosonate from D-ribulose 5-phosphate: step 2/3.</text>
</comment>
<evidence type="ECO:0000259" key="10">
    <source>
        <dbReference type="Pfam" id="PF00793"/>
    </source>
</evidence>
<evidence type="ECO:0000256" key="4">
    <source>
        <dbReference type="ARBA" id="ARBA00010499"/>
    </source>
</evidence>
<dbReference type="InterPro" id="IPR006218">
    <property type="entry name" value="DAHP1/KDSA"/>
</dbReference>
<feature type="domain" description="DAHP synthetase I/KDSA" evidence="10">
    <location>
        <begin position="8"/>
        <end position="270"/>
    </location>
</feature>
<evidence type="ECO:0000256" key="9">
    <source>
        <dbReference type="HAMAP-Rule" id="MF_00056"/>
    </source>
</evidence>
<dbReference type="EC" id="2.5.1.55" evidence="9"/>
<dbReference type="InterPro" id="IPR013785">
    <property type="entry name" value="Aldolase_TIM"/>
</dbReference>
<organism evidence="11 12">
    <name type="scientific">SAR86 cluster bacterium</name>
    <dbReference type="NCBI Taxonomy" id="2030880"/>
    <lineage>
        <taxon>Bacteria</taxon>
        <taxon>Pseudomonadati</taxon>
        <taxon>Pseudomonadota</taxon>
        <taxon>Gammaproteobacteria</taxon>
        <taxon>SAR86 cluster</taxon>
    </lineage>
</organism>
<dbReference type="GO" id="GO:0019294">
    <property type="term" value="P:keto-3-deoxy-D-manno-octulosonic acid biosynthetic process"/>
    <property type="evidence" value="ECO:0007669"/>
    <property type="project" value="UniProtKB-UniRule"/>
</dbReference>
<evidence type="ECO:0000256" key="5">
    <source>
        <dbReference type="ARBA" id="ARBA00022490"/>
    </source>
</evidence>
<keyword evidence="7 9" id="KW-0448">Lipopolysaccharide biosynthesis</keyword>
<keyword evidence="6 9" id="KW-0808">Transferase</keyword>
<evidence type="ECO:0000256" key="8">
    <source>
        <dbReference type="ARBA" id="ARBA00049112"/>
    </source>
</evidence>
<dbReference type="GO" id="GO:0005737">
    <property type="term" value="C:cytoplasm"/>
    <property type="evidence" value="ECO:0007669"/>
    <property type="project" value="UniProtKB-SubCell"/>
</dbReference>
<evidence type="ECO:0000313" key="11">
    <source>
        <dbReference type="EMBL" id="RZO11878.1"/>
    </source>
</evidence>
<gene>
    <name evidence="9" type="primary">kdsA</name>
    <name evidence="11" type="ORF">EVB01_01785</name>
</gene>
<protein>
    <recommendedName>
        <fullName evidence="9">2-dehydro-3-deoxyphosphooctonate aldolase</fullName>
        <ecNumber evidence="9">2.5.1.55</ecNumber>
    </recommendedName>
    <alternativeName>
        <fullName evidence="9">3-deoxy-D-manno-octulosonic acid 8-phosphate synthase</fullName>
    </alternativeName>
    <alternativeName>
        <fullName evidence="9">KDO-8-phosphate synthase</fullName>
        <shortName evidence="9">KDO 8-P synthase</shortName>
        <shortName evidence="9">KDOPS</shortName>
    </alternativeName>
    <alternativeName>
        <fullName evidence="9">Phospho-2-dehydro-3-deoxyoctonate aldolase</fullName>
    </alternativeName>
</protein>
<dbReference type="Pfam" id="PF00793">
    <property type="entry name" value="DAHP_synth_1"/>
    <property type="match status" value="1"/>
</dbReference>
<dbReference type="PANTHER" id="PTHR21057">
    <property type="entry name" value="PHOSPHO-2-DEHYDRO-3-DEOXYHEPTONATE ALDOLASE"/>
    <property type="match status" value="1"/>
</dbReference>
<dbReference type="NCBIfam" id="TIGR01362">
    <property type="entry name" value="KDO8P_synth"/>
    <property type="match status" value="1"/>
</dbReference>
<name>A0A520LSA9_9GAMM</name>
<dbReference type="SUPFAM" id="SSF51569">
    <property type="entry name" value="Aldolase"/>
    <property type="match status" value="1"/>
</dbReference>
<dbReference type="HAMAP" id="MF_00056">
    <property type="entry name" value="KDO8P_synth"/>
    <property type="match status" value="1"/>
</dbReference>
<dbReference type="UniPathway" id="UPA00030"/>
<dbReference type="EMBL" id="SHBN01000026">
    <property type="protein sequence ID" value="RZO11878.1"/>
    <property type="molecule type" value="Genomic_DNA"/>
</dbReference>
<sequence>MSTLKIKNFTIGNQEPMTLMAGVNVLESEPVVMAVAEKFAETTSSLNINWIFKGSFDKANRSSISSFRGPGLDEGLKMLEKVKSEFDAPVITDIHEPSQADPVSKICDIIQIPAFLCRQTDLVVAAAKTNKIIQFKKPQFLSAPEMKNVIEKCNQAGNNKVTLCERGNSFGYNNLVVDMLNFQIMKDLDVPVIFDATHSLQLPGGLGDAAGGRREYLLPLAKAGLSQGIAGLFIEAHPDPDSAKCDGPCAISTEEIPYILSQLSELDDFIKNQDSDI</sequence>
<comment type="catalytic activity">
    <reaction evidence="8 9">
        <text>D-arabinose 5-phosphate + phosphoenolpyruvate + H2O = 3-deoxy-alpha-D-manno-2-octulosonate-8-phosphate + phosphate</text>
        <dbReference type="Rhea" id="RHEA:14053"/>
        <dbReference type="ChEBI" id="CHEBI:15377"/>
        <dbReference type="ChEBI" id="CHEBI:43474"/>
        <dbReference type="ChEBI" id="CHEBI:57693"/>
        <dbReference type="ChEBI" id="CHEBI:58702"/>
        <dbReference type="ChEBI" id="CHEBI:85985"/>
        <dbReference type="EC" id="2.5.1.55"/>
    </reaction>
</comment>
<evidence type="ECO:0000256" key="7">
    <source>
        <dbReference type="ARBA" id="ARBA00022985"/>
    </source>
</evidence>
<evidence type="ECO:0000256" key="2">
    <source>
        <dbReference type="ARBA" id="ARBA00004756"/>
    </source>
</evidence>
<proteinExistence type="inferred from homology"/>
<evidence type="ECO:0000256" key="6">
    <source>
        <dbReference type="ARBA" id="ARBA00022679"/>
    </source>
</evidence>
<dbReference type="GO" id="GO:0008676">
    <property type="term" value="F:3-deoxy-8-phosphooctulonate synthase activity"/>
    <property type="evidence" value="ECO:0007669"/>
    <property type="project" value="UniProtKB-UniRule"/>
</dbReference>
<dbReference type="Proteomes" id="UP000319023">
    <property type="component" value="Unassembled WGS sequence"/>
</dbReference>
<reference evidence="11 12" key="1">
    <citation type="submission" date="2019-02" db="EMBL/GenBank/DDBJ databases">
        <title>Prokaryotic population dynamics and viral predation in marine succession experiment using metagenomics: the confinement effect.</title>
        <authorList>
            <person name="Haro-Moreno J.M."/>
            <person name="Rodriguez-Valera F."/>
            <person name="Lopez-Perez M."/>
        </authorList>
    </citation>
    <scope>NUCLEOTIDE SEQUENCE [LARGE SCALE GENOMIC DNA]</scope>
    <source>
        <strain evidence="11">MED-G168</strain>
    </source>
</reference>
<dbReference type="InterPro" id="IPR006269">
    <property type="entry name" value="KDO8P_synthase"/>
</dbReference>
<evidence type="ECO:0000256" key="1">
    <source>
        <dbReference type="ARBA" id="ARBA00004496"/>
    </source>
</evidence>
<accession>A0A520LSA9</accession>
<keyword evidence="5 9" id="KW-0963">Cytoplasm</keyword>
<comment type="similarity">
    <text evidence="4 9">Belongs to the KdsA family.</text>
</comment>